<accession>A0A0L8H5E2</accession>
<dbReference type="OrthoDB" id="6109495at2759"/>
<sequence length="225" mass="25657">MHTCYDVQRDMWWLNRSRFRFRLPLSTDLENKNTKETKPPSHLKAATVSNRPTKKVTQGKRPSSVGKLGKPPSMNVKLEKGPSNSLKQEKCSSCKTTSESSSASRMIKHRVSSSTSVTENLPPETLNFEKRTPKAITFGNCTQKSSIFAKHKEKLFGNRHRKSVALENCVPRTVTLDKTPEHSRKRVTFAERPPTRITFSDISNNHRKQFSFSSLFSKLKRHGVK</sequence>
<name>A0A0L8H5E2_OCTBM</name>
<proteinExistence type="predicted"/>
<feature type="region of interest" description="Disordered" evidence="1">
    <location>
        <begin position="50"/>
        <end position="120"/>
    </location>
</feature>
<dbReference type="AlphaFoldDB" id="A0A0L8H5E2"/>
<evidence type="ECO:0000313" key="2">
    <source>
        <dbReference type="EMBL" id="KOF84422.1"/>
    </source>
</evidence>
<gene>
    <name evidence="2" type="ORF">OCBIM_22022134mg</name>
</gene>
<reference evidence="2" key="1">
    <citation type="submission" date="2015-07" db="EMBL/GenBank/DDBJ databases">
        <title>MeaNS - Measles Nucleotide Surveillance Program.</title>
        <authorList>
            <person name="Tran T."/>
            <person name="Druce J."/>
        </authorList>
    </citation>
    <scope>NUCLEOTIDE SEQUENCE</scope>
    <source>
        <strain evidence="2">UCB-OBI-ISO-001</strain>
        <tissue evidence="2">Gonad</tissue>
    </source>
</reference>
<organism evidence="2">
    <name type="scientific">Octopus bimaculoides</name>
    <name type="common">California two-spotted octopus</name>
    <dbReference type="NCBI Taxonomy" id="37653"/>
    <lineage>
        <taxon>Eukaryota</taxon>
        <taxon>Metazoa</taxon>
        <taxon>Spiralia</taxon>
        <taxon>Lophotrochozoa</taxon>
        <taxon>Mollusca</taxon>
        <taxon>Cephalopoda</taxon>
        <taxon>Coleoidea</taxon>
        <taxon>Octopodiformes</taxon>
        <taxon>Octopoda</taxon>
        <taxon>Incirrata</taxon>
        <taxon>Octopodidae</taxon>
        <taxon>Octopus</taxon>
    </lineage>
</organism>
<evidence type="ECO:0000256" key="1">
    <source>
        <dbReference type="SAM" id="MobiDB-lite"/>
    </source>
</evidence>
<protein>
    <submittedName>
        <fullName evidence="2">Uncharacterized protein</fullName>
    </submittedName>
</protein>
<feature type="compositionally biased region" description="Low complexity" evidence="1">
    <location>
        <begin position="93"/>
        <end position="102"/>
    </location>
</feature>
<dbReference type="EMBL" id="KQ419175">
    <property type="protein sequence ID" value="KOF84422.1"/>
    <property type="molecule type" value="Genomic_DNA"/>
</dbReference>